<organism evidence="2 3">
    <name type="scientific">Methylocystis bryophila</name>
    <dbReference type="NCBI Taxonomy" id="655015"/>
    <lineage>
        <taxon>Bacteria</taxon>
        <taxon>Pseudomonadati</taxon>
        <taxon>Pseudomonadota</taxon>
        <taxon>Alphaproteobacteria</taxon>
        <taxon>Hyphomicrobiales</taxon>
        <taxon>Methylocystaceae</taxon>
        <taxon>Methylocystis</taxon>
    </lineage>
</organism>
<name>A0A1W6N0V7_9HYPH</name>
<dbReference type="STRING" id="655015.B1812_06710"/>
<dbReference type="PANTHER" id="PTHR24567">
    <property type="entry name" value="CRP FAMILY TRANSCRIPTIONAL REGULATORY PROTEIN"/>
    <property type="match status" value="1"/>
</dbReference>
<dbReference type="GO" id="GO:0005829">
    <property type="term" value="C:cytosol"/>
    <property type="evidence" value="ECO:0007669"/>
    <property type="project" value="TreeGrafter"/>
</dbReference>
<dbReference type="Proteomes" id="UP000193978">
    <property type="component" value="Chromosome"/>
</dbReference>
<dbReference type="Gene3D" id="2.60.120.10">
    <property type="entry name" value="Jelly Rolls"/>
    <property type="match status" value="1"/>
</dbReference>
<dbReference type="SUPFAM" id="SSF51206">
    <property type="entry name" value="cAMP-binding domain-like"/>
    <property type="match status" value="1"/>
</dbReference>
<feature type="domain" description="Cyclic nucleotide-binding" evidence="1">
    <location>
        <begin position="86"/>
        <end position="161"/>
    </location>
</feature>
<dbReference type="KEGG" id="mbry:B1812_06710"/>
<sequence>MEVAMSVAAAFATRMIPLRYISMLGNAAGLAYGLGSGSFSSIVEYGVSLPLNAARARQMRKLIVAVRQAAETDLNIEWLKPFAHARRFKAGEMIFRKGDKASEAFIVTEGEVEIPEAGANLRPGDMFGEMALFTHDGARLASAVCRTDVETLYITYEEFEQHYFQNPEFGLYLVRLIVRRLERNHRRALSRLEAV</sequence>
<dbReference type="AlphaFoldDB" id="A0A1W6N0V7"/>
<dbReference type="Pfam" id="PF00027">
    <property type="entry name" value="cNMP_binding"/>
    <property type="match status" value="1"/>
</dbReference>
<dbReference type="PANTHER" id="PTHR24567:SF68">
    <property type="entry name" value="DNA-BINDING TRANSCRIPTIONAL DUAL REGULATOR CRP"/>
    <property type="match status" value="1"/>
</dbReference>
<accession>A0A1W6N0V7</accession>
<keyword evidence="3" id="KW-1185">Reference proteome</keyword>
<dbReference type="InterPro" id="IPR018490">
    <property type="entry name" value="cNMP-bd_dom_sf"/>
</dbReference>
<dbReference type="InterPro" id="IPR000595">
    <property type="entry name" value="cNMP-bd_dom"/>
</dbReference>
<dbReference type="InterPro" id="IPR050397">
    <property type="entry name" value="Env_Response_Regulators"/>
</dbReference>
<evidence type="ECO:0000313" key="3">
    <source>
        <dbReference type="Proteomes" id="UP000193978"/>
    </source>
</evidence>
<dbReference type="EMBL" id="CP019948">
    <property type="protein sequence ID" value="ARN83449.1"/>
    <property type="molecule type" value="Genomic_DNA"/>
</dbReference>
<dbReference type="CDD" id="cd00038">
    <property type="entry name" value="CAP_ED"/>
    <property type="match status" value="1"/>
</dbReference>
<protein>
    <submittedName>
        <fullName evidence="2">Crp/Fnr family transcriptional regulator</fullName>
    </submittedName>
</protein>
<evidence type="ECO:0000259" key="1">
    <source>
        <dbReference type="PROSITE" id="PS50042"/>
    </source>
</evidence>
<dbReference type="PROSITE" id="PS50042">
    <property type="entry name" value="CNMP_BINDING_3"/>
    <property type="match status" value="1"/>
</dbReference>
<proteinExistence type="predicted"/>
<dbReference type="SMART" id="SM00100">
    <property type="entry name" value="cNMP"/>
    <property type="match status" value="1"/>
</dbReference>
<evidence type="ECO:0000313" key="2">
    <source>
        <dbReference type="EMBL" id="ARN83449.1"/>
    </source>
</evidence>
<gene>
    <name evidence="2" type="ORF">B1812_06710</name>
</gene>
<reference evidence="2 3" key="1">
    <citation type="submission" date="2017-02" db="EMBL/GenBank/DDBJ databases">
        <authorList>
            <person name="Peterson S.W."/>
        </authorList>
    </citation>
    <scope>NUCLEOTIDE SEQUENCE [LARGE SCALE GENOMIC DNA]</scope>
    <source>
        <strain evidence="2 3">S285</strain>
    </source>
</reference>
<dbReference type="InterPro" id="IPR014710">
    <property type="entry name" value="RmlC-like_jellyroll"/>
</dbReference>
<dbReference type="GO" id="GO:0003700">
    <property type="term" value="F:DNA-binding transcription factor activity"/>
    <property type="evidence" value="ECO:0007669"/>
    <property type="project" value="TreeGrafter"/>
</dbReference>
<dbReference type="OrthoDB" id="8086566at2"/>